<feature type="domain" description="Beta-ketoacyl-[acyl-carrier-protein] synthase III N-terminal" evidence="16">
    <location>
        <begin position="105"/>
        <end position="180"/>
    </location>
</feature>
<evidence type="ECO:0000313" key="17">
    <source>
        <dbReference type="EMBL" id="AWY97739.1"/>
    </source>
</evidence>
<dbReference type="HAMAP" id="MF_01815">
    <property type="entry name" value="FabH"/>
    <property type="match status" value="1"/>
</dbReference>
<evidence type="ECO:0000256" key="10">
    <source>
        <dbReference type="ARBA" id="ARBA00051096"/>
    </source>
</evidence>
<dbReference type="FunFam" id="3.40.47.10:FF:000004">
    <property type="entry name" value="3-oxoacyl-[acyl-carrier-protein] synthase 3"/>
    <property type="match status" value="1"/>
</dbReference>
<feature type="domain" description="Beta-ketoacyl-[acyl-carrier-protein] synthase III C-terminal" evidence="15">
    <location>
        <begin position="238"/>
        <end position="327"/>
    </location>
</feature>
<keyword evidence="7 14" id="KW-0443">Lipid metabolism</keyword>
<evidence type="ECO:0000256" key="14">
    <source>
        <dbReference type="HAMAP-Rule" id="MF_01815"/>
    </source>
</evidence>
<dbReference type="GO" id="GO:0033818">
    <property type="term" value="F:beta-ketoacyl-acyl-carrier-protein synthase III activity"/>
    <property type="evidence" value="ECO:0007669"/>
    <property type="project" value="UniProtKB-UniRule"/>
</dbReference>
<dbReference type="InterPro" id="IPR013747">
    <property type="entry name" value="ACP_syn_III_C"/>
</dbReference>
<keyword evidence="5 14" id="KW-0808">Transferase</keyword>
<keyword evidence="8 14" id="KW-0275">Fatty acid biosynthesis</keyword>
<dbReference type="RefSeq" id="WP_111919165.1">
    <property type="nucleotide sequence ID" value="NZ_CP030280.1"/>
</dbReference>
<comment type="function">
    <text evidence="14">Catalyzes the condensation reaction of fatty acid synthesis by the addition to an acyl acceptor of two carbons from malonyl-ACP. Catalyzes the first condensation reaction which initiates fatty acid synthesis and may therefore play a role in governing the total rate of fatty acid production. Possesses both acetoacetyl-ACP synthase and acetyl transacylase activities. Its substrate specificity determines the biosynthesis of branched-chain and/or straight-chain of fatty acids.</text>
</comment>
<dbReference type="GO" id="GO:0006633">
    <property type="term" value="P:fatty acid biosynthetic process"/>
    <property type="evidence" value="ECO:0007669"/>
    <property type="project" value="UniProtKB-UniRule"/>
</dbReference>
<evidence type="ECO:0000256" key="4">
    <source>
        <dbReference type="ARBA" id="ARBA00022516"/>
    </source>
</evidence>
<dbReference type="AlphaFoldDB" id="A0A2Z4UAA8"/>
<name>A0A2Z4UAA8_9FIRM</name>
<proteinExistence type="inferred from homology"/>
<comment type="catalytic activity">
    <reaction evidence="12">
        <text>2-methylpropanoyl-CoA + malonyl-[ACP] + H(+) = 4-methyl-3-oxopentanoyl-[ACP] + CO2 + CoA</text>
        <dbReference type="Rhea" id="RHEA:42268"/>
        <dbReference type="Rhea" id="RHEA-COMP:9623"/>
        <dbReference type="Rhea" id="RHEA-COMP:9940"/>
        <dbReference type="ChEBI" id="CHEBI:15378"/>
        <dbReference type="ChEBI" id="CHEBI:16526"/>
        <dbReference type="ChEBI" id="CHEBI:57287"/>
        <dbReference type="ChEBI" id="CHEBI:57338"/>
        <dbReference type="ChEBI" id="CHEBI:78449"/>
        <dbReference type="ChEBI" id="CHEBI:78820"/>
        <dbReference type="EC" id="2.3.1.300"/>
    </reaction>
    <physiologicalReaction direction="left-to-right" evidence="12">
        <dbReference type="Rhea" id="RHEA:42269"/>
    </physiologicalReaction>
</comment>
<comment type="similarity">
    <text evidence="2 14">Belongs to the thiolase-like superfamily. FabH family.</text>
</comment>
<dbReference type="OrthoDB" id="9815506at2"/>
<feature type="region of interest" description="ACP-binding" evidence="14">
    <location>
        <begin position="255"/>
        <end position="259"/>
    </location>
</feature>
<keyword evidence="14" id="KW-0511">Multifunctional enzyme</keyword>
<dbReference type="SUPFAM" id="SSF53901">
    <property type="entry name" value="Thiolase-like"/>
    <property type="match status" value="1"/>
</dbReference>
<keyword evidence="18" id="KW-1185">Reference proteome</keyword>
<dbReference type="InterPro" id="IPR004655">
    <property type="entry name" value="FabH"/>
</dbReference>
<comment type="subunit">
    <text evidence="14">Homodimer.</text>
</comment>
<dbReference type="Pfam" id="PF08541">
    <property type="entry name" value="ACP_syn_III_C"/>
    <property type="match status" value="1"/>
</dbReference>
<evidence type="ECO:0000256" key="7">
    <source>
        <dbReference type="ARBA" id="ARBA00023098"/>
    </source>
</evidence>
<keyword evidence="9 14" id="KW-0012">Acyltransferase</keyword>
<evidence type="ECO:0000256" key="12">
    <source>
        <dbReference type="ARBA" id="ARBA00052467"/>
    </source>
</evidence>
<comment type="catalytic activity">
    <reaction evidence="13">
        <text>3-methylbutanoyl-CoA + malonyl-[ACP] + H(+) = 5-methyl-3-oxohexanoyl-[ACP] + CO2 + CoA</text>
        <dbReference type="Rhea" id="RHEA:42272"/>
        <dbReference type="Rhea" id="RHEA-COMP:9623"/>
        <dbReference type="Rhea" id="RHEA-COMP:9941"/>
        <dbReference type="ChEBI" id="CHEBI:15378"/>
        <dbReference type="ChEBI" id="CHEBI:16526"/>
        <dbReference type="ChEBI" id="CHEBI:57287"/>
        <dbReference type="ChEBI" id="CHEBI:57345"/>
        <dbReference type="ChEBI" id="CHEBI:78449"/>
        <dbReference type="ChEBI" id="CHEBI:78822"/>
        <dbReference type="EC" id="2.3.1.300"/>
    </reaction>
    <physiologicalReaction direction="left-to-right" evidence="13">
        <dbReference type="Rhea" id="RHEA:42273"/>
    </physiologicalReaction>
</comment>
<reference evidence="18" key="1">
    <citation type="submission" date="2018-06" db="EMBL/GenBank/DDBJ databases">
        <title>Description of Blautia argi sp. nov., a new anaerobic isolated from dog feces.</title>
        <authorList>
            <person name="Chang Y.-H."/>
            <person name="Paek J."/>
            <person name="Shin Y."/>
        </authorList>
    </citation>
    <scope>NUCLEOTIDE SEQUENCE [LARGE SCALE GENOMIC DNA]</scope>
    <source>
        <strain evidence="18">KCTC 15426</strain>
    </source>
</reference>
<keyword evidence="3 14" id="KW-0963">Cytoplasm</keyword>
<dbReference type="EMBL" id="CP030280">
    <property type="protein sequence ID" value="AWY97739.1"/>
    <property type="molecule type" value="Genomic_DNA"/>
</dbReference>
<dbReference type="CDD" id="cd00830">
    <property type="entry name" value="KAS_III"/>
    <property type="match status" value="1"/>
</dbReference>
<keyword evidence="4 14" id="KW-0444">Lipid biosynthesis</keyword>
<dbReference type="NCBIfam" id="TIGR00747">
    <property type="entry name" value="fabH"/>
    <property type="match status" value="1"/>
</dbReference>
<comment type="pathway">
    <text evidence="1 14">Lipid metabolism; fatty acid biosynthesis.</text>
</comment>
<evidence type="ECO:0000313" key="18">
    <source>
        <dbReference type="Proteomes" id="UP000250003"/>
    </source>
</evidence>
<feature type="active site" evidence="14">
    <location>
        <position position="284"/>
    </location>
</feature>
<comment type="domain">
    <text evidence="14">The last Arg residue of the ACP-binding site is essential for the weak association between ACP/AcpP and FabH.</text>
</comment>
<feature type="active site" evidence="14">
    <location>
        <position position="111"/>
    </location>
</feature>
<dbReference type="NCBIfam" id="NF006829">
    <property type="entry name" value="PRK09352.1"/>
    <property type="match status" value="1"/>
</dbReference>
<dbReference type="Pfam" id="PF08545">
    <property type="entry name" value="ACP_syn_III"/>
    <property type="match status" value="1"/>
</dbReference>
<organism evidence="17 18">
    <name type="scientific">Blautia argi</name>
    <dbReference type="NCBI Taxonomy" id="1912897"/>
    <lineage>
        <taxon>Bacteria</taxon>
        <taxon>Bacillati</taxon>
        <taxon>Bacillota</taxon>
        <taxon>Clostridia</taxon>
        <taxon>Lachnospirales</taxon>
        <taxon>Lachnospiraceae</taxon>
        <taxon>Blautia</taxon>
    </lineage>
</organism>
<evidence type="ECO:0000256" key="6">
    <source>
        <dbReference type="ARBA" id="ARBA00022832"/>
    </source>
</evidence>
<dbReference type="UniPathway" id="UPA00094"/>
<evidence type="ECO:0000259" key="16">
    <source>
        <dbReference type="Pfam" id="PF08545"/>
    </source>
</evidence>
<evidence type="ECO:0000256" key="8">
    <source>
        <dbReference type="ARBA" id="ARBA00023160"/>
    </source>
</evidence>
<dbReference type="Gene3D" id="3.40.47.10">
    <property type="match status" value="1"/>
</dbReference>
<evidence type="ECO:0000256" key="13">
    <source>
        <dbReference type="ARBA" id="ARBA00052985"/>
    </source>
</evidence>
<accession>A0A2Z4UAA8</accession>
<dbReference type="EC" id="2.3.1.180" evidence="14"/>
<evidence type="ECO:0000256" key="2">
    <source>
        <dbReference type="ARBA" id="ARBA00008642"/>
    </source>
</evidence>
<evidence type="ECO:0000256" key="9">
    <source>
        <dbReference type="ARBA" id="ARBA00023315"/>
    </source>
</evidence>
<evidence type="ECO:0000256" key="11">
    <source>
        <dbReference type="ARBA" id="ARBA00052407"/>
    </source>
</evidence>
<feature type="active site" evidence="14">
    <location>
        <position position="254"/>
    </location>
</feature>
<dbReference type="GO" id="GO:0004315">
    <property type="term" value="F:3-oxoacyl-[acyl-carrier-protein] synthase activity"/>
    <property type="evidence" value="ECO:0007669"/>
    <property type="project" value="InterPro"/>
</dbReference>
<dbReference type="InterPro" id="IPR013751">
    <property type="entry name" value="ACP_syn_III_N"/>
</dbReference>
<comment type="subcellular location">
    <subcellularLocation>
        <location evidence="14">Cytoplasm</location>
    </subcellularLocation>
</comment>
<dbReference type="PANTHER" id="PTHR34069:SF2">
    <property type="entry name" value="BETA-KETOACYL-[ACYL-CARRIER-PROTEIN] SYNTHASE III"/>
    <property type="match status" value="1"/>
</dbReference>
<comment type="catalytic activity">
    <reaction evidence="11">
        <text>(2S)-2-methylbutanoyl-CoA + malonyl-[ACP] + H(+) = (4S)-4-methyl-3-oxohexanoyl-[ACP] + CO2 + CoA</text>
        <dbReference type="Rhea" id="RHEA:42276"/>
        <dbReference type="Rhea" id="RHEA-COMP:9623"/>
        <dbReference type="Rhea" id="RHEA-COMP:17148"/>
        <dbReference type="ChEBI" id="CHEBI:15378"/>
        <dbReference type="ChEBI" id="CHEBI:16526"/>
        <dbReference type="ChEBI" id="CHEBI:57287"/>
        <dbReference type="ChEBI" id="CHEBI:78449"/>
        <dbReference type="ChEBI" id="CHEBI:88166"/>
        <dbReference type="ChEBI" id="CHEBI:167462"/>
        <dbReference type="EC" id="2.3.1.300"/>
    </reaction>
    <physiologicalReaction direction="left-to-right" evidence="11">
        <dbReference type="Rhea" id="RHEA:42277"/>
    </physiologicalReaction>
</comment>
<dbReference type="InterPro" id="IPR016039">
    <property type="entry name" value="Thiolase-like"/>
</dbReference>
<evidence type="ECO:0000259" key="15">
    <source>
        <dbReference type="Pfam" id="PF08541"/>
    </source>
</evidence>
<keyword evidence="6 14" id="KW-0276">Fatty acid metabolism</keyword>
<dbReference type="GO" id="GO:0005737">
    <property type="term" value="C:cytoplasm"/>
    <property type="evidence" value="ECO:0007669"/>
    <property type="project" value="UniProtKB-SubCell"/>
</dbReference>
<protein>
    <recommendedName>
        <fullName evidence="14">Beta-ketoacyl-[acyl-carrier-protein] synthase III</fullName>
        <shortName evidence="14">Beta-ketoacyl-ACP synthase III</shortName>
        <shortName evidence="14">KAS III</shortName>
        <ecNumber evidence="14">2.3.1.180</ecNumber>
    </recommendedName>
    <alternativeName>
        <fullName evidence="14">3-oxoacyl-[acyl-carrier-protein] synthase 3</fullName>
    </alternativeName>
    <alternativeName>
        <fullName evidence="14">3-oxoacyl-[acyl-carrier-protein] synthase III</fullName>
    </alternativeName>
</protein>
<comment type="catalytic activity">
    <reaction evidence="10">
        <text>malonyl-[ACP] + acetyl-CoA + H(+) = 3-oxobutanoyl-[ACP] + CO2 + CoA</text>
        <dbReference type="Rhea" id="RHEA:12080"/>
        <dbReference type="Rhea" id="RHEA-COMP:9623"/>
        <dbReference type="Rhea" id="RHEA-COMP:9625"/>
        <dbReference type="ChEBI" id="CHEBI:15378"/>
        <dbReference type="ChEBI" id="CHEBI:16526"/>
        <dbReference type="ChEBI" id="CHEBI:57287"/>
        <dbReference type="ChEBI" id="CHEBI:57288"/>
        <dbReference type="ChEBI" id="CHEBI:78449"/>
        <dbReference type="ChEBI" id="CHEBI:78450"/>
        <dbReference type="EC" id="2.3.1.180"/>
    </reaction>
    <physiologicalReaction direction="left-to-right" evidence="10">
        <dbReference type="Rhea" id="RHEA:12081"/>
    </physiologicalReaction>
</comment>
<dbReference type="PANTHER" id="PTHR34069">
    <property type="entry name" value="3-OXOACYL-[ACYL-CARRIER-PROTEIN] SYNTHASE 3"/>
    <property type="match status" value="1"/>
</dbReference>
<dbReference type="KEGG" id="blau:DQQ01_05785"/>
<dbReference type="GO" id="GO:0044550">
    <property type="term" value="P:secondary metabolite biosynthetic process"/>
    <property type="evidence" value="ECO:0007669"/>
    <property type="project" value="TreeGrafter"/>
</dbReference>
<gene>
    <name evidence="14" type="primary">fabH</name>
    <name evidence="17" type="ORF">DQQ01_05785</name>
</gene>
<evidence type="ECO:0000256" key="1">
    <source>
        <dbReference type="ARBA" id="ARBA00005194"/>
    </source>
</evidence>
<dbReference type="Proteomes" id="UP000250003">
    <property type="component" value="Chromosome"/>
</dbReference>
<evidence type="ECO:0000256" key="5">
    <source>
        <dbReference type="ARBA" id="ARBA00022679"/>
    </source>
</evidence>
<evidence type="ECO:0000256" key="3">
    <source>
        <dbReference type="ARBA" id="ARBA00022490"/>
    </source>
</evidence>
<sequence>MTGRITGTGSFVPEINVSNEELSEIVDTSDAWIYSRTGIRSRRIAGKETVAEMGAEAARRAMEKAGALAEEIELLIVATCSGEFLFPSTACQIQKEIGARQAVVFDISAACSGFLFGLNTAWAYLQSGIYKKALIIGTEKLSRLLNWEDRSTCVLFGDGAGAVVLEAKETGIEGMVQHANGEKGEVLTCREGHVGIKGINPFDKEPEAEQKTCGLEMEGQEVFKFAVKKVPECIEELLAQTRTTKEEIKYYLLHQANSRIISSAAKRLKEPEEKFPINMEHYGNTSAASIPILLDELNRQGKLQRGDKLILSGFGAGLTWGAVQIEW</sequence>